<keyword evidence="1" id="KW-0812">Transmembrane</keyword>
<dbReference type="AlphaFoldDB" id="A0A0C1EC09"/>
<dbReference type="Proteomes" id="UP000829504">
    <property type="component" value="Chromosome"/>
</dbReference>
<organism evidence="2 4">
    <name type="scientific">Morococcus cerebrosus</name>
    <dbReference type="NCBI Taxonomy" id="1056807"/>
    <lineage>
        <taxon>Bacteria</taxon>
        <taxon>Pseudomonadati</taxon>
        <taxon>Pseudomonadota</taxon>
        <taxon>Betaproteobacteria</taxon>
        <taxon>Neisseriales</taxon>
        <taxon>Neisseriaceae</taxon>
        <taxon>Morococcus</taxon>
    </lineage>
</organism>
<dbReference type="PANTHER" id="PTHR38442:SF1">
    <property type="entry name" value="INNER MEMBRANE PROTEIN"/>
    <property type="match status" value="1"/>
</dbReference>
<dbReference type="Proteomes" id="UP000031390">
    <property type="component" value="Unassembled WGS sequence"/>
</dbReference>
<evidence type="ECO:0000313" key="5">
    <source>
        <dbReference type="Proteomes" id="UP000829504"/>
    </source>
</evidence>
<dbReference type="PATRIC" id="fig|1056807.3.peg.2045"/>
<dbReference type="RefSeq" id="WP_039409401.1">
    <property type="nucleotide sequence ID" value="NZ_CP094242.1"/>
</dbReference>
<protein>
    <submittedName>
        <fullName evidence="3">DUF445 domain-containing protein</fullName>
    </submittedName>
    <submittedName>
        <fullName evidence="2">Twitching motility protein PilT</fullName>
    </submittedName>
</protein>
<dbReference type="EMBL" id="JUFZ01000104">
    <property type="protein sequence ID" value="KIC06393.1"/>
    <property type="molecule type" value="Genomic_DNA"/>
</dbReference>
<dbReference type="EMBL" id="CP094242">
    <property type="protein sequence ID" value="UNV87846.1"/>
    <property type="molecule type" value="Genomic_DNA"/>
</dbReference>
<keyword evidence="1" id="KW-0472">Membrane</keyword>
<reference evidence="2 4" key="1">
    <citation type="submission" date="2014-12" db="EMBL/GenBank/DDBJ databases">
        <title>Genome sequence of Morococcus cerebrosus.</title>
        <authorList>
            <person name="Shin S.-K."/>
            <person name="Yi H."/>
        </authorList>
    </citation>
    <scope>NUCLEOTIDE SEQUENCE [LARGE SCALE GENOMIC DNA]</scope>
    <source>
        <strain evidence="2 4">CIP 81.93</strain>
    </source>
</reference>
<feature type="transmembrane region" description="Helical" evidence="1">
    <location>
        <begin position="23"/>
        <end position="42"/>
    </location>
</feature>
<evidence type="ECO:0000313" key="4">
    <source>
        <dbReference type="Proteomes" id="UP000031390"/>
    </source>
</evidence>
<evidence type="ECO:0000313" key="2">
    <source>
        <dbReference type="EMBL" id="KIC06393.1"/>
    </source>
</evidence>
<dbReference type="GO" id="GO:0005886">
    <property type="term" value="C:plasma membrane"/>
    <property type="evidence" value="ECO:0007669"/>
    <property type="project" value="TreeGrafter"/>
</dbReference>
<proteinExistence type="predicted"/>
<evidence type="ECO:0000256" key="1">
    <source>
        <dbReference type="SAM" id="Phobius"/>
    </source>
</evidence>
<sequence length="439" mass="50370">MHTLSEQVRLNEARKKLAKSRRWATGLLLAACVLFAASAVYVRQYPWLGFVKAFAEAAMVGALADWFAVTALFRRPLGLPIPHTAILPRNQARIGDELGRFIEHNFLQGKPIAMRIYQAQPSDKLLKWLDGEDVKSHWLPWLSKQIPTLLAIAKPEQTARFTAMLLEERYSGGQIGNALADGLRLLKAQGMHEKAFESLLRQIRRWLKTPETREMLEQNLREWAAKIEGGNPGTWDRLKAAVKSILVEKVDDWAAEKALAWIDGYLATADKQDNALRRQFLVQYDELTERLTTSRLWHRRLDKFKKQLAQSPALQRQIMTLWRGILDWAREDVEKQDSLCQAQLEKLLNHMRSQAQAYPQFMRRADVRISLLVRDFVMRYKDKAALFVSDKVKGWDSRLMVEKLELSVGKDLQYIRINGTLVGGLVGLVIYTVSLWLAG</sequence>
<feature type="transmembrane region" description="Helical" evidence="1">
    <location>
        <begin position="420"/>
        <end position="438"/>
    </location>
</feature>
<gene>
    <name evidence="2" type="ORF">MCC93_21300</name>
    <name evidence="3" type="ORF">MON37_02565</name>
</gene>
<dbReference type="PANTHER" id="PTHR38442">
    <property type="entry name" value="INNER MEMBRANE PROTEIN-RELATED"/>
    <property type="match status" value="1"/>
</dbReference>
<name>A0A0C1EC09_9NEIS</name>
<keyword evidence="1" id="KW-1133">Transmembrane helix</keyword>
<reference evidence="3 5" key="2">
    <citation type="submission" date="2022-03" db="EMBL/GenBank/DDBJ databases">
        <title>Genome sequencing of Morococcus cerebrosus.</title>
        <authorList>
            <person name="Baek M.-G."/>
            <person name="Yi H."/>
        </authorList>
    </citation>
    <scope>NUCLEOTIDE SEQUENCE [LARGE SCALE GENOMIC DNA]</scope>
    <source>
        <strain evidence="3 5">CIP 81.93</strain>
    </source>
</reference>
<accession>A0A0C1EC09</accession>
<evidence type="ECO:0000313" key="3">
    <source>
        <dbReference type="EMBL" id="UNV87846.1"/>
    </source>
</evidence>
<dbReference type="Pfam" id="PF04286">
    <property type="entry name" value="DUF445"/>
    <property type="match status" value="1"/>
</dbReference>
<keyword evidence="5" id="KW-1185">Reference proteome</keyword>
<dbReference type="InterPro" id="IPR007383">
    <property type="entry name" value="DUF445"/>
</dbReference>